<proteinExistence type="predicted"/>
<reference evidence="1" key="1">
    <citation type="submission" date="2022-06" db="EMBL/GenBank/DDBJ databases">
        <title>Ornithinimicrobium JY.X270.</title>
        <authorList>
            <person name="Huang Y."/>
        </authorList>
    </citation>
    <scope>NUCLEOTIDE SEQUENCE</scope>
    <source>
        <strain evidence="1">JY.X270</strain>
    </source>
</reference>
<accession>A0ABY4YIV3</accession>
<organism evidence="1 2">
    <name type="scientific">Ornithinimicrobium cryptoxanthini</name>
    <dbReference type="NCBI Taxonomy" id="2934161"/>
    <lineage>
        <taxon>Bacteria</taxon>
        <taxon>Bacillati</taxon>
        <taxon>Actinomycetota</taxon>
        <taxon>Actinomycetes</taxon>
        <taxon>Micrococcales</taxon>
        <taxon>Ornithinimicrobiaceae</taxon>
        <taxon>Ornithinimicrobium</taxon>
    </lineage>
</organism>
<sequence length="184" mass="20819">MEQRTGSHERWERNLAELAEAAGITDPPVVEPIRTISPEESKGVVDRCLVERGWTLNSDESFSMHKSQREQFQLDRYVCIASYPIGGHFLESYQAEQWEALYEYWTHVFIPCLRTAGFEVADAPTRETFLAAPERWHPVDDQALRRQLTAAEADGRIESSNVFLADVCPVSPGEEVLYGFSGAP</sequence>
<dbReference type="RefSeq" id="WP_252621323.1">
    <property type="nucleotide sequence ID" value="NZ_CP099490.1"/>
</dbReference>
<dbReference type="Proteomes" id="UP001056535">
    <property type="component" value="Chromosome"/>
</dbReference>
<keyword evidence="2" id="KW-1185">Reference proteome</keyword>
<evidence type="ECO:0000313" key="2">
    <source>
        <dbReference type="Proteomes" id="UP001056535"/>
    </source>
</evidence>
<evidence type="ECO:0000313" key="1">
    <source>
        <dbReference type="EMBL" id="USQ76619.1"/>
    </source>
</evidence>
<dbReference type="EMBL" id="CP099490">
    <property type="protein sequence ID" value="USQ76619.1"/>
    <property type="molecule type" value="Genomic_DNA"/>
</dbReference>
<gene>
    <name evidence="1" type="ORF">NF557_01420</name>
</gene>
<name>A0ABY4YIV3_9MICO</name>
<protein>
    <submittedName>
        <fullName evidence="1">Uncharacterized protein</fullName>
    </submittedName>
</protein>